<organism evidence="1 2">
    <name type="scientific">Lecanosticta acicola</name>
    <dbReference type="NCBI Taxonomy" id="111012"/>
    <lineage>
        <taxon>Eukaryota</taxon>
        <taxon>Fungi</taxon>
        <taxon>Dikarya</taxon>
        <taxon>Ascomycota</taxon>
        <taxon>Pezizomycotina</taxon>
        <taxon>Dothideomycetes</taxon>
        <taxon>Dothideomycetidae</taxon>
        <taxon>Mycosphaerellales</taxon>
        <taxon>Mycosphaerellaceae</taxon>
        <taxon>Lecanosticta</taxon>
    </lineage>
</organism>
<dbReference type="EMBL" id="CAVMBE010000041">
    <property type="protein sequence ID" value="CAK4030909.1"/>
    <property type="molecule type" value="Genomic_DNA"/>
</dbReference>
<gene>
    <name evidence="1" type="ORF">LECACI_7A006067</name>
</gene>
<keyword evidence="1" id="KW-0378">Hydrolase</keyword>
<dbReference type="InterPro" id="IPR052567">
    <property type="entry name" value="OP_Dioxygenase"/>
</dbReference>
<sequence length="134" mass="14585">MVAATLSSVEVHARETVPVLFDFITKQRNGDYLGEAVSQLQHFLQAATLAQKADADNETVEGTLLHDVGRFIPDADEMPPMIAHDGTLVAKASHKVLGEISLRQSGVNEHICQLVGSRVTAKRYLTAVDNSYLL</sequence>
<protein>
    <submittedName>
        <fullName evidence="1">Phosphonoacetate hydrolase</fullName>
    </submittedName>
</protein>
<name>A0AAI9ECB7_9PEZI</name>
<evidence type="ECO:0000313" key="1">
    <source>
        <dbReference type="EMBL" id="CAK4030909.1"/>
    </source>
</evidence>
<dbReference type="Proteomes" id="UP001296104">
    <property type="component" value="Unassembled WGS sequence"/>
</dbReference>
<accession>A0AAI9ECB7</accession>
<evidence type="ECO:0000313" key="2">
    <source>
        <dbReference type="Proteomes" id="UP001296104"/>
    </source>
</evidence>
<comment type="caution">
    <text evidence="1">The sequence shown here is derived from an EMBL/GenBank/DDBJ whole genome shotgun (WGS) entry which is preliminary data.</text>
</comment>
<dbReference type="Gene3D" id="1.10.3210.10">
    <property type="entry name" value="Hypothetical protein af1432"/>
    <property type="match status" value="1"/>
</dbReference>
<dbReference type="PANTHER" id="PTHR40202:SF1">
    <property type="entry name" value="HD DOMAIN-CONTAINING PROTEIN"/>
    <property type="match status" value="1"/>
</dbReference>
<keyword evidence="2" id="KW-1185">Reference proteome</keyword>
<reference evidence="1" key="1">
    <citation type="submission" date="2023-11" db="EMBL/GenBank/DDBJ databases">
        <authorList>
            <person name="Alioto T."/>
            <person name="Alioto T."/>
            <person name="Gomez Garrido J."/>
        </authorList>
    </citation>
    <scope>NUCLEOTIDE SEQUENCE</scope>
</reference>
<dbReference type="PANTHER" id="PTHR40202">
    <property type="match status" value="1"/>
</dbReference>
<dbReference type="AlphaFoldDB" id="A0AAI9ECB7"/>
<dbReference type="GO" id="GO:0016787">
    <property type="term" value="F:hydrolase activity"/>
    <property type="evidence" value="ECO:0007669"/>
    <property type="project" value="UniProtKB-KW"/>
</dbReference>
<proteinExistence type="predicted"/>